<evidence type="ECO:0000256" key="1">
    <source>
        <dbReference type="SAM" id="SignalP"/>
    </source>
</evidence>
<name>A0ABS0D821_9NOCA</name>
<comment type="caution">
    <text evidence="2">The sequence shown here is derived from an EMBL/GenBank/DDBJ whole genome shotgun (WGS) entry which is preliminary data.</text>
</comment>
<evidence type="ECO:0000313" key="2">
    <source>
        <dbReference type="EMBL" id="MBF6354621.1"/>
    </source>
</evidence>
<protein>
    <recommendedName>
        <fullName evidence="4">DUF4878 domain-containing protein</fullName>
    </recommendedName>
</protein>
<keyword evidence="3" id="KW-1185">Reference proteome</keyword>
<sequence length="141" mass="14794">MIRIGRVVRAAATLAVVTAVAGACGSSSADDAADSAGTSEGALRTAAQQWSQAVAAGDYRAAYQFRSARCRLTLGQDAYVEEMSQRYADRDLGAAEPDITVAVTGDTGQVTVRFTDGPAVEGGVETATWKYVDGTWRYDTC</sequence>
<gene>
    <name evidence="2" type="ORF">IU449_08715</name>
</gene>
<dbReference type="InterPro" id="IPR032710">
    <property type="entry name" value="NTF2-like_dom_sf"/>
</dbReference>
<dbReference type="RefSeq" id="WP_195001356.1">
    <property type="nucleotide sequence ID" value="NZ_JADLQN010000001.1"/>
</dbReference>
<feature type="chain" id="PRO_5045833829" description="DUF4878 domain-containing protein" evidence="1">
    <location>
        <begin position="30"/>
        <end position="141"/>
    </location>
</feature>
<evidence type="ECO:0008006" key="4">
    <source>
        <dbReference type="Google" id="ProtNLM"/>
    </source>
</evidence>
<dbReference type="EMBL" id="JADLQN010000001">
    <property type="protein sequence ID" value="MBF6354621.1"/>
    <property type="molecule type" value="Genomic_DNA"/>
</dbReference>
<dbReference type="SUPFAM" id="SSF54427">
    <property type="entry name" value="NTF2-like"/>
    <property type="match status" value="1"/>
</dbReference>
<reference evidence="2 3" key="1">
    <citation type="submission" date="2020-10" db="EMBL/GenBank/DDBJ databases">
        <title>Identification of Nocardia species via Next-generation sequencing and recognition of intraspecies genetic diversity.</title>
        <authorList>
            <person name="Li P."/>
            <person name="Li P."/>
            <person name="Lu B."/>
        </authorList>
    </citation>
    <scope>NUCLEOTIDE SEQUENCE [LARGE SCALE GENOMIC DNA]</scope>
    <source>
        <strain evidence="2 3">BJ06-0143</strain>
    </source>
</reference>
<feature type="signal peptide" evidence="1">
    <location>
        <begin position="1"/>
        <end position="29"/>
    </location>
</feature>
<dbReference type="Proteomes" id="UP000707731">
    <property type="component" value="Unassembled WGS sequence"/>
</dbReference>
<keyword evidence="1" id="KW-0732">Signal</keyword>
<evidence type="ECO:0000313" key="3">
    <source>
        <dbReference type="Proteomes" id="UP000707731"/>
    </source>
</evidence>
<proteinExistence type="predicted"/>
<dbReference type="PROSITE" id="PS51257">
    <property type="entry name" value="PROKAR_LIPOPROTEIN"/>
    <property type="match status" value="1"/>
</dbReference>
<organism evidence="2 3">
    <name type="scientific">Nocardia higoensis</name>
    <dbReference type="NCBI Taxonomy" id="228599"/>
    <lineage>
        <taxon>Bacteria</taxon>
        <taxon>Bacillati</taxon>
        <taxon>Actinomycetota</taxon>
        <taxon>Actinomycetes</taxon>
        <taxon>Mycobacteriales</taxon>
        <taxon>Nocardiaceae</taxon>
        <taxon>Nocardia</taxon>
    </lineage>
</organism>
<accession>A0ABS0D821</accession>